<organism evidence="1 2">
    <name type="scientific">Niallia hominis</name>
    <dbReference type="NCBI Taxonomy" id="3133173"/>
    <lineage>
        <taxon>Bacteria</taxon>
        <taxon>Bacillati</taxon>
        <taxon>Bacillota</taxon>
        <taxon>Bacilli</taxon>
        <taxon>Bacillales</taxon>
        <taxon>Bacillaceae</taxon>
        <taxon>Niallia</taxon>
    </lineage>
</organism>
<keyword evidence="2" id="KW-1185">Reference proteome</keyword>
<comment type="caution">
    <text evidence="1">The sequence shown here is derived from an EMBL/GenBank/DDBJ whole genome shotgun (WGS) entry which is preliminary data.</text>
</comment>
<reference evidence="1 2" key="1">
    <citation type="submission" date="2024-03" db="EMBL/GenBank/DDBJ databases">
        <title>Human intestinal bacterial collection.</title>
        <authorList>
            <person name="Pauvert C."/>
            <person name="Hitch T.C.A."/>
            <person name="Clavel T."/>
        </authorList>
    </citation>
    <scope>NUCLEOTIDE SEQUENCE [LARGE SCALE GENOMIC DNA]</scope>
    <source>
        <strain evidence="1 2">CLA-SR-H024</strain>
    </source>
</reference>
<protein>
    <recommendedName>
        <fullName evidence="3">GNAT family N-acetyltransferase</fullName>
    </recommendedName>
</protein>
<dbReference type="EMBL" id="JBBMFN010000022">
    <property type="protein sequence ID" value="MEQ2466175.1"/>
    <property type="molecule type" value="Genomic_DNA"/>
</dbReference>
<gene>
    <name evidence="1" type="ORF">WMO63_10925</name>
</gene>
<sequence>MKAIIKDKFPQWCSDMERNQNTLMLTDDFDSLLGCAIEKFIKGNEINYFYNFNKIFVANREDKRKAIGIDLALHKGKSWCNHVVRINENDYVNPQTANINALLKVHSGNYTKKYAMSTALTMWSFYGLPLPKTKEGKMLLLCVDSSFLGHYNDSFKSIHNQYLQLLGFDELVDLLNQTTKSEYFNLQRKFNTKAKIQLNREGYLQTDLPLAELQGFFDFPIELPTQQFTLRNTFKEAKGYTQTTRSKDELNNLVSFALTGKREFKYTFLG</sequence>
<accession>A0ABV1F018</accession>
<dbReference type="Proteomes" id="UP001465426">
    <property type="component" value="Unassembled WGS sequence"/>
</dbReference>
<evidence type="ECO:0000313" key="1">
    <source>
        <dbReference type="EMBL" id="MEQ2466175.1"/>
    </source>
</evidence>
<proteinExistence type="predicted"/>
<evidence type="ECO:0000313" key="2">
    <source>
        <dbReference type="Proteomes" id="UP001465426"/>
    </source>
</evidence>
<name>A0ABV1F018_9BACI</name>
<evidence type="ECO:0008006" key="3">
    <source>
        <dbReference type="Google" id="ProtNLM"/>
    </source>
</evidence>